<reference evidence="2" key="1">
    <citation type="journal article" date="2023" name="Mol. Phylogenet. Evol.">
        <title>Genome-scale phylogeny and comparative genomics of the fungal order Sordariales.</title>
        <authorList>
            <person name="Hensen N."/>
            <person name="Bonometti L."/>
            <person name="Westerberg I."/>
            <person name="Brannstrom I.O."/>
            <person name="Guillou S."/>
            <person name="Cros-Aarteil S."/>
            <person name="Calhoun S."/>
            <person name="Haridas S."/>
            <person name="Kuo A."/>
            <person name="Mondo S."/>
            <person name="Pangilinan J."/>
            <person name="Riley R."/>
            <person name="LaButti K."/>
            <person name="Andreopoulos B."/>
            <person name="Lipzen A."/>
            <person name="Chen C."/>
            <person name="Yan M."/>
            <person name="Daum C."/>
            <person name="Ng V."/>
            <person name="Clum A."/>
            <person name="Steindorff A."/>
            <person name="Ohm R.A."/>
            <person name="Martin F."/>
            <person name="Silar P."/>
            <person name="Natvig D.O."/>
            <person name="Lalanne C."/>
            <person name="Gautier V."/>
            <person name="Ament-Velasquez S.L."/>
            <person name="Kruys A."/>
            <person name="Hutchinson M.I."/>
            <person name="Powell A.J."/>
            <person name="Barry K."/>
            <person name="Miller A.N."/>
            <person name="Grigoriev I.V."/>
            <person name="Debuchy R."/>
            <person name="Gladieux P."/>
            <person name="Hiltunen Thoren M."/>
            <person name="Johannesson H."/>
        </authorList>
    </citation>
    <scope>NUCLEOTIDE SEQUENCE [LARGE SCALE GENOMIC DNA]</scope>
    <source>
        <strain evidence="2">CBS 340.73</strain>
    </source>
</reference>
<dbReference type="GO" id="GO:0005737">
    <property type="term" value="C:cytoplasm"/>
    <property type="evidence" value="ECO:0007669"/>
    <property type="project" value="InterPro"/>
</dbReference>
<evidence type="ECO:0000313" key="1">
    <source>
        <dbReference type="EMBL" id="KAK3935171.1"/>
    </source>
</evidence>
<dbReference type="AlphaFoldDB" id="A0AAN6MYD4"/>
<keyword evidence="2" id="KW-1185">Reference proteome</keyword>
<dbReference type="Proteomes" id="UP001303473">
    <property type="component" value="Unassembled WGS sequence"/>
</dbReference>
<sequence length="406" mass="44013">MRLSVPPKCHYFGKLRIMDVNRVVELDAGHYGQTTQDPEYPQTQAVLSQQLQDILRDMAIVVPCKNEPADILEGVLSGIPHDCLAILVSNSDQAQYEQELQTLAEFCHSAARSALAIHQKDVGAATAFAAAGMPDVFLTVDDNGCPTIRNGKGEGMLIGIALAAVMVPERRYIGFVDADNLVPGAVHEYCTSFAAGLALSAADQGGGQDTMVRISWPSKPKVRAGQVVFDRQGRSSHVVNGWLNRLLADISGLPAADLNIVTTGNAGEHAMSVSLGLKLRLAGGYAVEPFHYLDLLEQQLGSGHVDRVSIMQIGTRNPHFHRDKGDEHVRGMWAQALSVMYHSSATPTKLRGDILAFMVEQGRLGQGQEPPQHRIYPSIGSLDLARLDLILREQATSLQRFGPKAD</sequence>
<accession>A0AAN6MYD4</accession>
<name>A0AAN6MYD4_9PEZI</name>
<dbReference type="InterPro" id="IPR029044">
    <property type="entry name" value="Nucleotide-diphossugar_trans"/>
</dbReference>
<proteinExistence type="predicted"/>
<dbReference type="Gene3D" id="3.90.550.10">
    <property type="entry name" value="Spore Coat Polysaccharide Biosynthesis Protein SpsA, Chain A"/>
    <property type="match status" value="1"/>
</dbReference>
<comment type="caution">
    <text evidence="1">The sequence shown here is derived from an EMBL/GenBank/DDBJ whole genome shotgun (WGS) entry which is preliminary data.</text>
</comment>
<gene>
    <name evidence="1" type="ORF">QBC46DRAFT_398134</name>
</gene>
<organism evidence="1 2">
    <name type="scientific">Diplogelasinospora grovesii</name>
    <dbReference type="NCBI Taxonomy" id="303347"/>
    <lineage>
        <taxon>Eukaryota</taxon>
        <taxon>Fungi</taxon>
        <taxon>Dikarya</taxon>
        <taxon>Ascomycota</taxon>
        <taxon>Pezizomycotina</taxon>
        <taxon>Sordariomycetes</taxon>
        <taxon>Sordariomycetidae</taxon>
        <taxon>Sordariales</taxon>
        <taxon>Diplogelasinosporaceae</taxon>
        <taxon>Diplogelasinospora</taxon>
    </lineage>
</organism>
<dbReference type="Pfam" id="PF09488">
    <property type="entry name" value="Osmo_MPGsynth"/>
    <property type="match status" value="1"/>
</dbReference>
<dbReference type="EMBL" id="MU853937">
    <property type="protein sequence ID" value="KAK3935171.1"/>
    <property type="molecule type" value="Genomic_DNA"/>
</dbReference>
<dbReference type="GO" id="GO:0051479">
    <property type="term" value="P:mannosylglycerate biosynthetic process"/>
    <property type="evidence" value="ECO:0007669"/>
    <property type="project" value="InterPro"/>
</dbReference>
<dbReference type="GO" id="GO:0050504">
    <property type="term" value="F:mannosyl-3-phosphoglycerate synthase activity"/>
    <property type="evidence" value="ECO:0007669"/>
    <property type="project" value="InterPro"/>
</dbReference>
<dbReference type="SUPFAM" id="SSF53448">
    <property type="entry name" value="Nucleotide-diphospho-sugar transferases"/>
    <property type="match status" value="1"/>
</dbReference>
<protein>
    <submittedName>
        <fullName evidence="1">Mannosyl-3-phosphoglycerate synthase</fullName>
    </submittedName>
</protein>
<dbReference type="InterPro" id="IPR012812">
    <property type="entry name" value="Osmo_MPG_synth"/>
</dbReference>
<evidence type="ECO:0000313" key="2">
    <source>
        <dbReference type="Proteomes" id="UP001303473"/>
    </source>
</evidence>